<dbReference type="GO" id="GO:0046872">
    <property type="term" value="F:metal ion binding"/>
    <property type="evidence" value="ECO:0007669"/>
    <property type="project" value="UniProtKB-KW"/>
</dbReference>
<dbReference type="InterPro" id="IPR011234">
    <property type="entry name" value="Fumarylacetoacetase-like_C"/>
</dbReference>
<gene>
    <name evidence="4" type="ORF">UFOPK1684_00822</name>
    <name evidence="5" type="ORF">UFOPK2158_00519</name>
</gene>
<evidence type="ECO:0000256" key="2">
    <source>
        <dbReference type="ARBA" id="ARBA00022723"/>
    </source>
</evidence>
<name>A0A6J6E7W2_9ZZZZ</name>
<protein>
    <submittedName>
        <fullName evidence="4">Unannotated protein</fullName>
    </submittedName>
</protein>
<dbReference type="GO" id="GO:0019752">
    <property type="term" value="P:carboxylic acid metabolic process"/>
    <property type="evidence" value="ECO:0007669"/>
    <property type="project" value="UniProtKB-ARBA"/>
</dbReference>
<reference evidence="4" key="1">
    <citation type="submission" date="2020-05" db="EMBL/GenBank/DDBJ databases">
        <authorList>
            <person name="Chiriac C."/>
            <person name="Salcher M."/>
            <person name="Ghai R."/>
            <person name="Kavagutti S V."/>
        </authorList>
    </citation>
    <scope>NUCLEOTIDE SEQUENCE</scope>
</reference>
<comment type="similarity">
    <text evidence="1">Belongs to the FAH family.</text>
</comment>
<dbReference type="Pfam" id="PF01557">
    <property type="entry name" value="FAA_hydrolase"/>
    <property type="match status" value="1"/>
</dbReference>
<dbReference type="InterPro" id="IPR051121">
    <property type="entry name" value="FAH"/>
</dbReference>
<dbReference type="AlphaFoldDB" id="A0A6J6E7W2"/>
<dbReference type="PANTHER" id="PTHR42796:SF4">
    <property type="entry name" value="FUMARYLACETOACETATE HYDROLASE DOMAIN-CONTAINING PROTEIN 2A"/>
    <property type="match status" value="1"/>
</dbReference>
<evidence type="ECO:0000313" key="5">
    <source>
        <dbReference type="EMBL" id="CAB4640172.1"/>
    </source>
</evidence>
<dbReference type="Gene3D" id="3.90.850.10">
    <property type="entry name" value="Fumarylacetoacetase-like, C-terminal domain"/>
    <property type="match status" value="1"/>
</dbReference>
<evidence type="ECO:0000259" key="3">
    <source>
        <dbReference type="Pfam" id="PF01557"/>
    </source>
</evidence>
<proteinExistence type="inferred from homology"/>
<dbReference type="EMBL" id="CAEZVY010000041">
    <property type="protein sequence ID" value="CAB4640172.1"/>
    <property type="molecule type" value="Genomic_DNA"/>
</dbReference>
<dbReference type="EMBL" id="CAEZTM010000033">
    <property type="protein sequence ID" value="CAB4572492.1"/>
    <property type="molecule type" value="Genomic_DNA"/>
</dbReference>
<evidence type="ECO:0000256" key="1">
    <source>
        <dbReference type="ARBA" id="ARBA00010211"/>
    </source>
</evidence>
<dbReference type="SUPFAM" id="SSF56529">
    <property type="entry name" value="FAH"/>
    <property type="match status" value="1"/>
</dbReference>
<dbReference type="FunFam" id="3.90.850.10:FF:000002">
    <property type="entry name" value="2-hydroxyhepta-2,4-diene-1,7-dioate isomerase"/>
    <property type="match status" value="1"/>
</dbReference>
<dbReference type="InterPro" id="IPR036663">
    <property type="entry name" value="Fumarylacetoacetase_C_sf"/>
</dbReference>
<sequence length="284" mass="30513">MRIGRVGAVGKEKPVVFLSPDSAVYVDSLISDWSRDALEAGAYESVLGAQLDSLPAVDLAGTRIGSPVARPTKIICIGLNYRKHAEETGAAIPTEPVVFLKAPDCLVGPFDNIEVPPGSTATDYEVELGIVIGKRLRYAASHDEAQAAILGYTVCQDVSERHWQIERGGTWDKGKAFPTFNPCGPWIETDASFNPQKKTMSCSVDGVVRQNSDTGDMIFPVLEIVRYVSNCMELFPGDIINTGTPAGVAMGMKPTQYLTVGQSVETTIEGLGTIRSTCVDPIMN</sequence>
<keyword evidence="2" id="KW-0479">Metal-binding</keyword>
<feature type="domain" description="Fumarylacetoacetase-like C-terminal" evidence="3">
    <location>
        <begin position="73"/>
        <end position="277"/>
    </location>
</feature>
<dbReference type="PANTHER" id="PTHR42796">
    <property type="entry name" value="FUMARYLACETOACETATE HYDROLASE DOMAIN-CONTAINING PROTEIN 2A-RELATED"/>
    <property type="match status" value="1"/>
</dbReference>
<evidence type="ECO:0000313" key="4">
    <source>
        <dbReference type="EMBL" id="CAB4572492.1"/>
    </source>
</evidence>
<accession>A0A6J6E7W2</accession>
<dbReference type="GO" id="GO:0016853">
    <property type="term" value="F:isomerase activity"/>
    <property type="evidence" value="ECO:0007669"/>
    <property type="project" value="UniProtKB-ARBA"/>
</dbReference>
<organism evidence="4">
    <name type="scientific">freshwater metagenome</name>
    <dbReference type="NCBI Taxonomy" id="449393"/>
    <lineage>
        <taxon>unclassified sequences</taxon>
        <taxon>metagenomes</taxon>
        <taxon>ecological metagenomes</taxon>
    </lineage>
</organism>